<evidence type="ECO:0000256" key="3">
    <source>
        <dbReference type="ARBA" id="ARBA00022801"/>
    </source>
</evidence>
<dbReference type="EMBL" id="DYXE01000055">
    <property type="protein sequence ID" value="HJH49890.1"/>
    <property type="molecule type" value="Genomic_DNA"/>
</dbReference>
<evidence type="ECO:0000256" key="5">
    <source>
        <dbReference type="ARBA" id="ARBA00022984"/>
    </source>
</evidence>
<evidence type="ECO:0000256" key="2">
    <source>
        <dbReference type="ARBA" id="ARBA00022729"/>
    </source>
</evidence>
<evidence type="ECO:0000313" key="13">
    <source>
        <dbReference type="EMBL" id="HJH49890.1"/>
    </source>
</evidence>
<feature type="active site" description="Acyl-ester intermediate" evidence="7">
    <location>
        <position position="106"/>
    </location>
</feature>
<comment type="caution">
    <text evidence="13">The sequence shown here is derived from an EMBL/GenBank/DDBJ whole genome shotgun (WGS) entry which is preliminary data.</text>
</comment>
<evidence type="ECO:0000256" key="8">
    <source>
        <dbReference type="PIRSR" id="PIRSR618044-2"/>
    </source>
</evidence>
<keyword evidence="2" id="KW-0732">Signal</keyword>
<dbReference type="GO" id="GO:0071555">
    <property type="term" value="P:cell wall organization"/>
    <property type="evidence" value="ECO:0007669"/>
    <property type="project" value="UniProtKB-KW"/>
</dbReference>
<keyword evidence="11" id="KW-1133">Transmembrane helix</keyword>
<dbReference type="PANTHER" id="PTHR21581:SF26">
    <property type="entry name" value="D-ALANYL-D-ALANINE ENDOPEPTIDASE"/>
    <property type="match status" value="1"/>
</dbReference>
<evidence type="ECO:0000259" key="12">
    <source>
        <dbReference type="Pfam" id="PF00768"/>
    </source>
</evidence>
<dbReference type="InterPro" id="IPR012338">
    <property type="entry name" value="Beta-lactam/transpept-like"/>
</dbReference>
<dbReference type="Proteomes" id="UP000813420">
    <property type="component" value="Unassembled WGS sequence"/>
</dbReference>
<comment type="similarity">
    <text evidence="1 9">Belongs to the peptidase S11 family.</text>
</comment>
<dbReference type="PANTHER" id="PTHR21581">
    <property type="entry name" value="D-ALANYL-D-ALANINE CARBOXYPEPTIDASE"/>
    <property type="match status" value="1"/>
</dbReference>
<dbReference type="InterPro" id="IPR018044">
    <property type="entry name" value="Peptidase_S11"/>
</dbReference>
<dbReference type="GO" id="GO:0009252">
    <property type="term" value="P:peptidoglycan biosynthetic process"/>
    <property type="evidence" value="ECO:0007669"/>
    <property type="project" value="UniProtKB-KW"/>
</dbReference>
<evidence type="ECO:0000256" key="1">
    <source>
        <dbReference type="ARBA" id="ARBA00007164"/>
    </source>
</evidence>
<dbReference type="Gene3D" id="3.40.710.10">
    <property type="entry name" value="DD-peptidase/beta-lactamase superfamily"/>
    <property type="match status" value="1"/>
</dbReference>
<keyword evidence="11" id="KW-0812">Transmembrane</keyword>
<proteinExistence type="inferred from homology"/>
<keyword evidence="4" id="KW-0133">Cell shape</keyword>
<sequence length="332" mass="36475">MTEQKRSQTTSRHGKKSVHSRSRRQKRRHQRKRRRLFLWCLLVLFIIFGIRNFLEITGFSLPFYSTRGELSSYLDDLYSPQAVLVDAGTGQVLGSRNENRRVYPASLTKIMTVLVGLEHIEDLNGTASVPADIYQGLYEEGASMAGFQPGEAVTYRDLLYGALLPSGAECCLTLAQEIAGDEETFASMMNEKADELGMSRTHFTNCTGLQNNRHYSTAGDIAKLLVYALKNPDFRQIFTTNTYTASPTVSHPDGLTFVSTLSQSLPDPSVTGGKILGGKTGYTEDAGLCLASLASINGREYILVTTGAPGDHETEPYHVLDAIKVYGRIGAA</sequence>
<reference evidence="13" key="2">
    <citation type="submission" date="2021-09" db="EMBL/GenBank/DDBJ databases">
        <authorList>
            <person name="Gilroy R."/>
        </authorList>
    </citation>
    <scope>NUCLEOTIDE SEQUENCE</scope>
    <source>
        <strain evidence="13">USAMLcec4-12693</strain>
    </source>
</reference>
<dbReference type="RefSeq" id="WP_277272030.1">
    <property type="nucleotide sequence ID" value="NZ_DYXE01000055.1"/>
</dbReference>
<gene>
    <name evidence="13" type="ORF">K8V39_06465</name>
</gene>
<dbReference type="AlphaFoldDB" id="A0A9D3AJ24"/>
<dbReference type="GO" id="GO:0009002">
    <property type="term" value="F:serine-type D-Ala-D-Ala carboxypeptidase activity"/>
    <property type="evidence" value="ECO:0007669"/>
    <property type="project" value="InterPro"/>
</dbReference>
<feature type="domain" description="Peptidase S11 D-alanyl-D-alanine carboxypeptidase A N-terminal" evidence="12">
    <location>
        <begin position="76"/>
        <end position="309"/>
    </location>
</feature>
<keyword evidence="3 13" id="KW-0378">Hydrolase</keyword>
<accession>A0A9D3AJ24</accession>
<organism evidence="13 14">
    <name type="scientific">Merdimonas faecis</name>
    <dbReference type="NCBI Taxonomy" id="1653435"/>
    <lineage>
        <taxon>Bacteria</taxon>
        <taxon>Bacillati</taxon>
        <taxon>Bacillota</taxon>
        <taxon>Clostridia</taxon>
        <taxon>Lachnospirales</taxon>
        <taxon>Lachnospiraceae</taxon>
        <taxon>Merdimonas</taxon>
    </lineage>
</organism>
<feature type="binding site" evidence="8">
    <location>
        <position position="279"/>
    </location>
    <ligand>
        <name>substrate</name>
    </ligand>
</feature>
<evidence type="ECO:0000256" key="7">
    <source>
        <dbReference type="PIRSR" id="PIRSR618044-1"/>
    </source>
</evidence>
<evidence type="ECO:0000256" key="11">
    <source>
        <dbReference type="SAM" id="Phobius"/>
    </source>
</evidence>
<name>A0A9D3AJ24_9FIRM</name>
<keyword evidence="5" id="KW-0573">Peptidoglycan synthesis</keyword>
<feature type="region of interest" description="Disordered" evidence="10">
    <location>
        <begin position="1"/>
        <end position="29"/>
    </location>
</feature>
<dbReference type="InterPro" id="IPR001967">
    <property type="entry name" value="Peptidase_S11_N"/>
</dbReference>
<evidence type="ECO:0000256" key="9">
    <source>
        <dbReference type="RuleBase" id="RU004016"/>
    </source>
</evidence>
<feature type="transmembrane region" description="Helical" evidence="11">
    <location>
        <begin position="36"/>
        <end position="54"/>
    </location>
</feature>
<dbReference type="PRINTS" id="PR00725">
    <property type="entry name" value="DADACBPTASE1"/>
</dbReference>
<dbReference type="Pfam" id="PF00768">
    <property type="entry name" value="Peptidase_S11"/>
    <property type="match status" value="1"/>
</dbReference>
<feature type="compositionally biased region" description="Basic residues" evidence="10">
    <location>
        <begin position="12"/>
        <end position="29"/>
    </location>
</feature>
<evidence type="ECO:0000313" key="14">
    <source>
        <dbReference type="Proteomes" id="UP000813420"/>
    </source>
</evidence>
<dbReference type="GO" id="GO:0006508">
    <property type="term" value="P:proteolysis"/>
    <property type="evidence" value="ECO:0007669"/>
    <property type="project" value="InterPro"/>
</dbReference>
<reference evidence="13" key="1">
    <citation type="journal article" date="2021" name="PeerJ">
        <title>Extensive microbial diversity within the chicken gut microbiome revealed by metagenomics and culture.</title>
        <authorList>
            <person name="Gilroy R."/>
            <person name="Ravi A."/>
            <person name="Getino M."/>
            <person name="Pursley I."/>
            <person name="Horton D.L."/>
            <person name="Alikhan N.F."/>
            <person name="Baker D."/>
            <person name="Gharbi K."/>
            <person name="Hall N."/>
            <person name="Watson M."/>
            <person name="Adriaenssens E.M."/>
            <person name="Foster-Nyarko E."/>
            <person name="Jarju S."/>
            <person name="Secka A."/>
            <person name="Antonio M."/>
            <person name="Oren A."/>
            <person name="Chaudhuri R.R."/>
            <person name="La Ragione R."/>
            <person name="Hildebrand F."/>
            <person name="Pallen M.J."/>
        </authorList>
    </citation>
    <scope>NUCLEOTIDE SEQUENCE</scope>
    <source>
        <strain evidence="13">USAMLcec4-12693</strain>
    </source>
</reference>
<keyword evidence="6" id="KW-0961">Cell wall biogenesis/degradation</keyword>
<evidence type="ECO:0000256" key="4">
    <source>
        <dbReference type="ARBA" id="ARBA00022960"/>
    </source>
</evidence>
<dbReference type="SUPFAM" id="SSF56601">
    <property type="entry name" value="beta-lactamase/transpeptidase-like"/>
    <property type="match status" value="1"/>
</dbReference>
<feature type="active site" evidence="7">
    <location>
        <position position="166"/>
    </location>
</feature>
<keyword evidence="11" id="KW-0472">Membrane</keyword>
<protein>
    <submittedName>
        <fullName evidence="13">Serine hydrolase</fullName>
    </submittedName>
</protein>
<feature type="active site" description="Proton acceptor" evidence="7">
    <location>
        <position position="109"/>
    </location>
</feature>
<evidence type="ECO:0000256" key="6">
    <source>
        <dbReference type="ARBA" id="ARBA00023316"/>
    </source>
</evidence>
<evidence type="ECO:0000256" key="10">
    <source>
        <dbReference type="SAM" id="MobiDB-lite"/>
    </source>
</evidence>
<dbReference type="GO" id="GO:0008360">
    <property type="term" value="P:regulation of cell shape"/>
    <property type="evidence" value="ECO:0007669"/>
    <property type="project" value="UniProtKB-KW"/>
</dbReference>